<gene>
    <name evidence="5" type="ORF">MiSe_58910</name>
</gene>
<evidence type="ECO:0000259" key="3">
    <source>
        <dbReference type="Pfam" id="PF09822"/>
    </source>
</evidence>
<reference evidence="5" key="1">
    <citation type="submission" date="2019-10" db="EMBL/GenBank/DDBJ databases">
        <title>Draft genome sequece of Microseira wollei NIES-4236.</title>
        <authorList>
            <person name="Yamaguchi H."/>
            <person name="Suzuki S."/>
            <person name="Kawachi M."/>
        </authorList>
    </citation>
    <scope>NUCLEOTIDE SEQUENCE</scope>
    <source>
        <strain evidence="5">NIES-4236</strain>
    </source>
</reference>
<proteinExistence type="predicted"/>
<dbReference type="AlphaFoldDB" id="A0AAV3WKG1"/>
<evidence type="ECO:0000259" key="4">
    <source>
        <dbReference type="Pfam" id="PF23357"/>
    </source>
</evidence>
<evidence type="ECO:0000256" key="2">
    <source>
        <dbReference type="SAM" id="Phobius"/>
    </source>
</evidence>
<evidence type="ECO:0000313" key="5">
    <source>
        <dbReference type="EMBL" id="GET41079.1"/>
    </source>
</evidence>
<dbReference type="RefSeq" id="WP_226587302.1">
    <property type="nucleotide sequence ID" value="NZ_BLAY01000108.1"/>
</dbReference>
<dbReference type="Proteomes" id="UP001050975">
    <property type="component" value="Unassembled WGS sequence"/>
</dbReference>
<dbReference type="SUPFAM" id="SSF52317">
    <property type="entry name" value="Class I glutamine amidotransferase-like"/>
    <property type="match status" value="1"/>
</dbReference>
<dbReference type="Pfam" id="PF23357">
    <property type="entry name" value="DUF7088"/>
    <property type="match status" value="1"/>
</dbReference>
<dbReference type="PANTHER" id="PTHR12969:SF7">
    <property type="entry name" value="INTRAFLAGELLAR TRANSPORT PROTEIN 52 HOMOLOG"/>
    <property type="match status" value="1"/>
</dbReference>
<feature type="domain" description="ABC-type uncharacterised transport system" evidence="3">
    <location>
        <begin position="222"/>
        <end position="464"/>
    </location>
</feature>
<feature type="transmembrane region" description="Helical" evidence="2">
    <location>
        <begin position="77"/>
        <end position="99"/>
    </location>
</feature>
<dbReference type="InterPro" id="IPR055396">
    <property type="entry name" value="DUF7088"/>
</dbReference>
<comment type="caution">
    <text evidence="5">The sequence shown here is derived from an EMBL/GenBank/DDBJ whole genome shotgun (WGS) entry which is preliminary data.</text>
</comment>
<dbReference type="EMBL" id="BLAY01000108">
    <property type="protein sequence ID" value="GET41079.1"/>
    <property type="molecule type" value="Genomic_DNA"/>
</dbReference>
<feature type="transmembrane region" description="Helical" evidence="2">
    <location>
        <begin position="38"/>
        <end position="56"/>
    </location>
</feature>
<feature type="transmembrane region" description="Helical" evidence="2">
    <location>
        <begin position="504"/>
        <end position="528"/>
    </location>
</feature>
<keyword evidence="6" id="KW-1185">Reference proteome</keyword>
<feature type="region of interest" description="Disordered" evidence="1">
    <location>
        <begin position="425"/>
        <end position="444"/>
    </location>
</feature>
<name>A0AAV3WKG1_9CYAN</name>
<evidence type="ECO:0008006" key="7">
    <source>
        <dbReference type="Google" id="ProtNLM"/>
    </source>
</evidence>
<evidence type="ECO:0000313" key="6">
    <source>
        <dbReference type="Proteomes" id="UP001050975"/>
    </source>
</evidence>
<protein>
    <recommendedName>
        <fullName evidence="7">ABC-type uncharacterized transport system domain-containing protein</fullName>
    </recommendedName>
</protein>
<keyword evidence="2" id="KW-0472">Membrane</keyword>
<dbReference type="Pfam" id="PF09822">
    <property type="entry name" value="ABC_transp_aux"/>
    <property type="match status" value="1"/>
</dbReference>
<dbReference type="PANTHER" id="PTHR12969">
    <property type="entry name" value="NGD5/OSM-6/IFT52"/>
    <property type="match status" value="1"/>
</dbReference>
<feature type="domain" description="DUF7088" evidence="4">
    <location>
        <begin position="110"/>
        <end position="177"/>
    </location>
</feature>
<accession>A0AAV3WKG1</accession>
<dbReference type="InterPro" id="IPR029062">
    <property type="entry name" value="Class_I_gatase-like"/>
</dbReference>
<organism evidence="5 6">
    <name type="scientific">Microseira wollei NIES-4236</name>
    <dbReference type="NCBI Taxonomy" id="2530354"/>
    <lineage>
        <taxon>Bacteria</taxon>
        <taxon>Bacillati</taxon>
        <taxon>Cyanobacteriota</taxon>
        <taxon>Cyanophyceae</taxon>
        <taxon>Oscillatoriophycideae</taxon>
        <taxon>Aerosakkonematales</taxon>
        <taxon>Aerosakkonemataceae</taxon>
        <taxon>Microseira</taxon>
    </lineage>
</organism>
<evidence type="ECO:0000256" key="1">
    <source>
        <dbReference type="SAM" id="MobiDB-lite"/>
    </source>
</evidence>
<keyword evidence="2" id="KW-0812">Transmembrane</keyword>
<dbReference type="InterPro" id="IPR019196">
    <property type="entry name" value="ABC_transp_unknown"/>
</dbReference>
<feature type="transmembrane region" description="Helical" evidence="2">
    <location>
        <begin position="12"/>
        <end position="32"/>
    </location>
</feature>
<sequence>MKSITKNWKNLKHLFWGGPILIVMGLSAGAIAGTWIPVPLGMIVAGIVVIMAWAILQNSGDVTSPGQQFWGRRSAQAGTNALIATLAVVAILALINFVAARNAARVDLTENQVLTIAPQSQQLVRNFNIPVKVWIFNPNQNSQDVELLENYRRQNSKFSFEFVDPNARPNLTQKFGVTDLGQVYLEYGERRKFVQLVSEVERLSEVKLTNALQQIKSDRSDKVYFLQGHGELSLQPGQEAISLAVQSLDEKNYKSEPLNLAERGQVPTDASVVVVARPKQALFQAEVNALRDYLRRGGSLLLMVDPNTNPGLDSLLKEWGVKLDNRLVINASSRQVQGFGPAAALVTEYGEHPITKDFANRYSFYPFARGIEMIPTVGVDATPLLLTNDQTWAESNPENPDLKLDPNTDIKGPLNLGIALSRKLEFGQPSPPSPSPSSDKPKTESRLVVIGNSSFATDGLFGQQLNGDVFLNSVAWLSQRDDQTLSIRPKQANNRRINITPQQFSVLALIAVALVPLIGFVGGGILWWKRR</sequence>
<keyword evidence="2" id="KW-1133">Transmembrane helix</keyword>
<dbReference type="InterPro" id="IPR039975">
    <property type="entry name" value="IFT52"/>
</dbReference>